<evidence type="ECO:0000256" key="1">
    <source>
        <dbReference type="ARBA" id="ARBA00004141"/>
    </source>
</evidence>
<evidence type="ECO:0000256" key="9">
    <source>
        <dbReference type="SAM" id="Phobius"/>
    </source>
</evidence>
<feature type="transmembrane region" description="Helical" evidence="9">
    <location>
        <begin position="370"/>
        <end position="395"/>
    </location>
</feature>
<evidence type="ECO:0000256" key="3">
    <source>
        <dbReference type="ARBA" id="ARBA00022989"/>
    </source>
</evidence>
<dbReference type="InterPro" id="IPR017452">
    <property type="entry name" value="GPCR_Rhodpsn_7TM"/>
</dbReference>
<evidence type="ECO:0000256" key="4">
    <source>
        <dbReference type="ARBA" id="ARBA00023040"/>
    </source>
</evidence>
<dbReference type="Proteomes" id="UP000050795">
    <property type="component" value="Unassembled WGS sequence"/>
</dbReference>
<accession>A0AA85J0D0</accession>
<dbReference type="AlphaFoldDB" id="A0AA85J0D0"/>
<evidence type="ECO:0000313" key="12">
    <source>
        <dbReference type="WBParaSite" id="TREG1_117340.1"/>
    </source>
</evidence>
<sequence>MDELNHILIDYPAPFFFTEGEVTFLVIIFVTVIILAVLGNTVVCILLRFRYCTTFKCLRTLLGRNKSSTFIRSFNSNNINYNNNNNINIVHNDNHNNIDPWVEECPSSQHECSCGKTCIVQNTPRYVVFKSTQKSEQPQHHHHHQHQQLPHQHQQPPITRNYAGSLTVTTHFPTFPTADKRGSLVSNYGKLQANYTSSSTSSKSGMRSTSITSLFLFNLSLADILMAVLCIPVYVFTEIIYLSWPLGEPLCKIVPYAQGVSVFVSALTHVLISWDRFILVFFPLRPRMTHRKAVCLLFGVWILALIIPLPVPIVNRIMERENKTFCQEDWSLLLATIQQTTGNNFTDYEPNKNEISIKLFQQVITIKVDVVYTILLMILQYFLPLGVICGTYTAIALRVNRLKTPGERDSARDQKLTRAKRKMVKMLTLVALMYGLSQLPRHAIYLHGLINIDFWTKSYALKVWAAANFARDSSTCYNPFIYAWINKTFRQDIYRLFYSCIIVCIPKGLMKKSTHSDDQTRGTSSIKKGKKNTNGNNNNHNNNNKTNNHRLPIIRTIPPSSISESHMNSLKSRRSFK</sequence>
<dbReference type="GO" id="GO:0005886">
    <property type="term" value="C:plasma membrane"/>
    <property type="evidence" value="ECO:0007669"/>
    <property type="project" value="TreeGrafter"/>
</dbReference>
<organism evidence="11 12">
    <name type="scientific">Trichobilharzia regenti</name>
    <name type="common">Nasal bird schistosome</name>
    <dbReference type="NCBI Taxonomy" id="157069"/>
    <lineage>
        <taxon>Eukaryota</taxon>
        <taxon>Metazoa</taxon>
        <taxon>Spiralia</taxon>
        <taxon>Lophotrochozoa</taxon>
        <taxon>Platyhelminthes</taxon>
        <taxon>Trematoda</taxon>
        <taxon>Digenea</taxon>
        <taxon>Strigeidida</taxon>
        <taxon>Schistosomatoidea</taxon>
        <taxon>Schistosomatidae</taxon>
        <taxon>Trichobilharzia</taxon>
    </lineage>
</organism>
<feature type="compositionally biased region" description="Low complexity" evidence="8">
    <location>
        <begin position="553"/>
        <end position="565"/>
    </location>
</feature>
<dbReference type="InterPro" id="IPR000276">
    <property type="entry name" value="GPCR_Rhodpsn"/>
</dbReference>
<feature type="region of interest" description="Disordered" evidence="8">
    <location>
        <begin position="512"/>
        <end position="577"/>
    </location>
</feature>
<evidence type="ECO:0000256" key="6">
    <source>
        <dbReference type="ARBA" id="ARBA00023170"/>
    </source>
</evidence>
<name>A0AA85J0D0_TRIRE</name>
<evidence type="ECO:0000256" key="2">
    <source>
        <dbReference type="ARBA" id="ARBA00022692"/>
    </source>
</evidence>
<reference evidence="12" key="2">
    <citation type="submission" date="2023-11" db="UniProtKB">
        <authorList>
            <consortium name="WormBaseParasite"/>
        </authorList>
    </citation>
    <scope>IDENTIFICATION</scope>
</reference>
<keyword evidence="2 9" id="KW-0812">Transmembrane</keyword>
<evidence type="ECO:0000256" key="8">
    <source>
        <dbReference type="SAM" id="MobiDB-lite"/>
    </source>
</evidence>
<proteinExistence type="predicted"/>
<evidence type="ECO:0000313" key="11">
    <source>
        <dbReference type="Proteomes" id="UP000050795"/>
    </source>
</evidence>
<keyword evidence="7" id="KW-0807">Transducer</keyword>
<keyword evidence="6" id="KW-0675">Receptor</keyword>
<dbReference type="SUPFAM" id="SSF81321">
    <property type="entry name" value="Family A G protein-coupled receptor-like"/>
    <property type="match status" value="1"/>
</dbReference>
<feature type="transmembrane region" description="Helical" evidence="9">
    <location>
        <begin position="24"/>
        <end position="49"/>
    </location>
</feature>
<feature type="compositionally biased region" description="Low complexity" evidence="8">
    <location>
        <begin position="147"/>
        <end position="157"/>
    </location>
</feature>
<protein>
    <recommendedName>
        <fullName evidence="10">G-protein coupled receptors family 1 profile domain-containing protein</fullName>
    </recommendedName>
</protein>
<feature type="transmembrane region" description="Helical" evidence="9">
    <location>
        <begin position="214"/>
        <end position="236"/>
    </location>
</feature>
<evidence type="ECO:0000256" key="5">
    <source>
        <dbReference type="ARBA" id="ARBA00023136"/>
    </source>
</evidence>
<keyword evidence="3 9" id="KW-1133">Transmembrane helix</keyword>
<feature type="compositionally biased region" description="Low complexity" evidence="8">
    <location>
        <begin position="532"/>
        <end position="546"/>
    </location>
</feature>
<reference evidence="11" key="1">
    <citation type="submission" date="2022-06" db="EMBL/GenBank/DDBJ databases">
        <authorList>
            <person name="Berger JAMES D."/>
            <person name="Berger JAMES D."/>
        </authorList>
    </citation>
    <scope>NUCLEOTIDE SEQUENCE [LARGE SCALE GENOMIC DNA]</scope>
</reference>
<keyword evidence="4" id="KW-0297">G-protein coupled receptor</keyword>
<dbReference type="PANTHER" id="PTHR24238">
    <property type="entry name" value="G-PROTEIN COUPLED RECEPTOR"/>
    <property type="match status" value="1"/>
</dbReference>
<feature type="transmembrane region" description="Helical" evidence="9">
    <location>
        <begin position="256"/>
        <end position="282"/>
    </location>
</feature>
<dbReference type="PROSITE" id="PS50262">
    <property type="entry name" value="G_PROTEIN_RECEP_F1_2"/>
    <property type="match status" value="1"/>
</dbReference>
<dbReference type="Pfam" id="PF00001">
    <property type="entry name" value="7tm_1"/>
    <property type="match status" value="1"/>
</dbReference>
<evidence type="ECO:0000259" key="10">
    <source>
        <dbReference type="PROSITE" id="PS50262"/>
    </source>
</evidence>
<feature type="transmembrane region" description="Helical" evidence="9">
    <location>
        <begin position="294"/>
        <end position="313"/>
    </location>
</feature>
<dbReference type="PRINTS" id="PR00237">
    <property type="entry name" value="GPCRRHODOPSN"/>
</dbReference>
<dbReference type="Gene3D" id="1.20.1070.10">
    <property type="entry name" value="Rhodopsin 7-helix transmembrane proteins"/>
    <property type="match status" value="1"/>
</dbReference>
<keyword evidence="11" id="KW-1185">Reference proteome</keyword>
<feature type="domain" description="G-protein coupled receptors family 1 profile" evidence="10">
    <location>
        <begin position="193"/>
        <end position="482"/>
    </location>
</feature>
<feature type="region of interest" description="Disordered" evidence="8">
    <location>
        <begin position="131"/>
        <end position="158"/>
    </location>
</feature>
<dbReference type="GO" id="GO:0008188">
    <property type="term" value="F:neuropeptide receptor activity"/>
    <property type="evidence" value="ECO:0007669"/>
    <property type="project" value="TreeGrafter"/>
</dbReference>
<evidence type="ECO:0000256" key="7">
    <source>
        <dbReference type="ARBA" id="ARBA00023224"/>
    </source>
</evidence>
<dbReference type="WBParaSite" id="TREG1_117340.1">
    <property type="protein sequence ID" value="TREG1_117340.1"/>
    <property type="gene ID" value="TREG1_117340"/>
</dbReference>
<dbReference type="PANTHER" id="PTHR24238:SF57">
    <property type="entry name" value="G-PROTEIN COUPLED RECEPTOR 83"/>
    <property type="match status" value="1"/>
</dbReference>
<comment type="subcellular location">
    <subcellularLocation>
        <location evidence="1">Membrane</location>
        <topology evidence="1">Multi-pass membrane protein</topology>
    </subcellularLocation>
</comment>
<keyword evidence="5 9" id="KW-0472">Membrane</keyword>